<gene>
    <name evidence="1" type="ORF">IAC52_03110</name>
</gene>
<name>A0A9D1LNQ4_9FIRM</name>
<organism evidence="1 2">
    <name type="scientific">Candidatus Alloenteromonas pullicola</name>
    <dbReference type="NCBI Taxonomy" id="2840784"/>
    <lineage>
        <taxon>Bacteria</taxon>
        <taxon>Bacillati</taxon>
        <taxon>Bacillota</taxon>
        <taxon>Bacillota incertae sedis</taxon>
        <taxon>Candidatus Alloenteromonas</taxon>
    </lineage>
</organism>
<proteinExistence type="predicted"/>
<sequence length="45" mass="5036">MFQNSKVHMQKAIPPTSSPLRILFILSVIGMPQAKVTKEMIPPVM</sequence>
<evidence type="ECO:0000313" key="2">
    <source>
        <dbReference type="Proteomes" id="UP000824070"/>
    </source>
</evidence>
<reference evidence="1" key="2">
    <citation type="journal article" date="2021" name="PeerJ">
        <title>Extensive microbial diversity within the chicken gut microbiome revealed by metagenomics and culture.</title>
        <authorList>
            <person name="Gilroy R."/>
            <person name="Ravi A."/>
            <person name="Getino M."/>
            <person name="Pursley I."/>
            <person name="Horton D.L."/>
            <person name="Alikhan N.F."/>
            <person name="Baker D."/>
            <person name="Gharbi K."/>
            <person name="Hall N."/>
            <person name="Watson M."/>
            <person name="Adriaenssens E.M."/>
            <person name="Foster-Nyarko E."/>
            <person name="Jarju S."/>
            <person name="Secka A."/>
            <person name="Antonio M."/>
            <person name="Oren A."/>
            <person name="Chaudhuri R.R."/>
            <person name="La Ragione R."/>
            <person name="Hildebrand F."/>
            <person name="Pallen M.J."/>
        </authorList>
    </citation>
    <scope>NUCLEOTIDE SEQUENCE</scope>
    <source>
        <strain evidence="1">ChiGjej1B1-22543</strain>
    </source>
</reference>
<reference evidence="1" key="1">
    <citation type="submission" date="2020-10" db="EMBL/GenBank/DDBJ databases">
        <authorList>
            <person name="Gilroy R."/>
        </authorList>
    </citation>
    <scope>NUCLEOTIDE SEQUENCE</scope>
    <source>
        <strain evidence="1">ChiGjej1B1-22543</strain>
    </source>
</reference>
<dbReference type="EMBL" id="DVMV01000021">
    <property type="protein sequence ID" value="HIU45269.1"/>
    <property type="molecule type" value="Genomic_DNA"/>
</dbReference>
<accession>A0A9D1LNQ4</accession>
<protein>
    <submittedName>
        <fullName evidence="1">Uncharacterized protein</fullName>
    </submittedName>
</protein>
<dbReference type="AlphaFoldDB" id="A0A9D1LNQ4"/>
<comment type="caution">
    <text evidence="1">The sequence shown here is derived from an EMBL/GenBank/DDBJ whole genome shotgun (WGS) entry which is preliminary data.</text>
</comment>
<evidence type="ECO:0000313" key="1">
    <source>
        <dbReference type="EMBL" id="HIU45269.1"/>
    </source>
</evidence>
<dbReference type="Proteomes" id="UP000824070">
    <property type="component" value="Unassembled WGS sequence"/>
</dbReference>